<dbReference type="InterPro" id="IPR039448">
    <property type="entry name" value="Beta_helix"/>
</dbReference>
<feature type="chain" id="PRO_5012775666" description="Right handed beta helix domain-containing protein" evidence="1">
    <location>
        <begin position="29"/>
        <end position="419"/>
    </location>
</feature>
<dbReference type="SUPFAM" id="SSF51126">
    <property type="entry name" value="Pectin lyase-like"/>
    <property type="match status" value="1"/>
</dbReference>
<protein>
    <recommendedName>
        <fullName evidence="6">Right handed beta helix domain-containing protein</fullName>
    </recommendedName>
</protein>
<dbReference type="KEGG" id="alus:STSP2_00118"/>
<evidence type="ECO:0000259" key="3">
    <source>
        <dbReference type="Pfam" id="PF13229"/>
    </source>
</evidence>
<gene>
    <name evidence="4" type="ORF">STSP2_00118</name>
</gene>
<keyword evidence="1" id="KW-0732">Signal</keyword>
<sequence precursor="true">MKVTLTRSSPFAVVVLSAFLFFNGPVFAGSLEPTSPPGPTMKTLDEIEPGIPISQEDLPLVIDQPGTYYLTENLQYNQTLGTAISINYTSAVLDMNGYTLRGMNTGTAHGVATYRADAVEIRNGSVSNFSIGVFGDFFTDNCRLTDLNVSGNINRGISLGGGHGNLVRRCTASFNGQAGIYAYSSTTITECMASNNAGQGITGGISNTVRNCIVKDNKWRGIAVGDHSIIEGNTCMNNIDVGIYVGKGSVVRGNCVKGSSVHGIAVTYGCTVTNNTAYENGNIGIHGGNGGTIIGNTAYGNQNFGIAGAAGCLISDNTSRNNVKDGIYAGNDCTVKDNNCFNNGLEGDGAGIRALSNNRIQGNHVTGNDRGIDIDSTGNLIVQNSARSNTTAYTIVGGNTVGSITSDPTTAGPWANFSY</sequence>
<dbReference type="InterPro" id="IPR011050">
    <property type="entry name" value="Pectin_lyase_fold/virulence"/>
</dbReference>
<dbReference type="STRING" id="1936003.STSP2_00118"/>
<keyword evidence="5" id="KW-1185">Reference proteome</keyword>
<dbReference type="Gene3D" id="2.160.20.10">
    <property type="entry name" value="Single-stranded right-handed beta-helix, Pectin lyase-like"/>
    <property type="match status" value="2"/>
</dbReference>
<organism evidence="4 5">
    <name type="scientific">Anaerohalosphaera lusitana</name>
    <dbReference type="NCBI Taxonomy" id="1936003"/>
    <lineage>
        <taxon>Bacteria</taxon>
        <taxon>Pseudomonadati</taxon>
        <taxon>Planctomycetota</taxon>
        <taxon>Phycisphaerae</taxon>
        <taxon>Sedimentisphaerales</taxon>
        <taxon>Anaerohalosphaeraceae</taxon>
        <taxon>Anaerohalosphaera</taxon>
    </lineage>
</organism>
<dbReference type="InterPro" id="IPR006626">
    <property type="entry name" value="PbH1"/>
</dbReference>
<dbReference type="AlphaFoldDB" id="A0A1U9NH99"/>
<dbReference type="RefSeq" id="WP_146658858.1">
    <property type="nucleotide sequence ID" value="NZ_CP019791.1"/>
</dbReference>
<feature type="domain" description="Right handed beta helix" evidence="3">
    <location>
        <begin position="140"/>
        <end position="276"/>
    </location>
</feature>
<dbReference type="OrthoDB" id="283091at2"/>
<dbReference type="InterPro" id="IPR007742">
    <property type="entry name" value="NosD_dom"/>
</dbReference>
<evidence type="ECO:0000259" key="2">
    <source>
        <dbReference type="Pfam" id="PF05048"/>
    </source>
</evidence>
<dbReference type="SMART" id="SM00710">
    <property type="entry name" value="PbH1"/>
    <property type="match status" value="8"/>
</dbReference>
<dbReference type="Pfam" id="PF05048">
    <property type="entry name" value="NosD"/>
    <property type="match status" value="1"/>
</dbReference>
<dbReference type="Pfam" id="PF13229">
    <property type="entry name" value="Beta_helix"/>
    <property type="match status" value="1"/>
</dbReference>
<evidence type="ECO:0008006" key="6">
    <source>
        <dbReference type="Google" id="ProtNLM"/>
    </source>
</evidence>
<dbReference type="Proteomes" id="UP000189674">
    <property type="component" value="Chromosome"/>
</dbReference>
<name>A0A1U9NH99_9BACT</name>
<proteinExistence type="predicted"/>
<feature type="signal peptide" evidence="1">
    <location>
        <begin position="1"/>
        <end position="28"/>
    </location>
</feature>
<evidence type="ECO:0000313" key="5">
    <source>
        <dbReference type="Proteomes" id="UP000189674"/>
    </source>
</evidence>
<dbReference type="EMBL" id="CP019791">
    <property type="protein sequence ID" value="AQT66980.1"/>
    <property type="molecule type" value="Genomic_DNA"/>
</dbReference>
<dbReference type="InterPro" id="IPR012334">
    <property type="entry name" value="Pectin_lyas_fold"/>
</dbReference>
<reference evidence="5" key="1">
    <citation type="submission" date="2017-02" db="EMBL/GenBank/DDBJ databases">
        <title>Comparative genomics and description of representatives of a novel lineage of planctomycetes thriving in anoxic sediments.</title>
        <authorList>
            <person name="Spring S."/>
            <person name="Bunk B."/>
            <person name="Sproer C."/>
        </authorList>
    </citation>
    <scope>NUCLEOTIDE SEQUENCE [LARGE SCALE GENOMIC DNA]</scope>
    <source>
        <strain evidence="5">ST-NAGAB-D1</strain>
    </source>
</reference>
<evidence type="ECO:0000313" key="4">
    <source>
        <dbReference type="EMBL" id="AQT66980.1"/>
    </source>
</evidence>
<accession>A0A1U9NH99</accession>
<evidence type="ECO:0000256" key="1">
    <source>
        <dbReference type="SAM" id="SignalP"/>
    </source>
</evidence>
<dbReference type="InterPro" id="IPR022441">
    <property type="entry name" value="Para_beta_helix_rpt-2"/>
</dbReference>
<dbReference type="NCBIfam" id="TIGR03804">
    <property type="entry name" value="para_beta_helix"/>
    <property type="match status" value="3"/>
</dbReference>
<feature type="domain" description="Periplasmic copper-binding protein NosD beta helix" evidence="2">
    <location>
        <begin position="304"/>
        <end position="398"/>
    </location>
</feature>